<dbReference type="Pfam" id="PF10168">
    <property type="entry name" value="Nup88"/>
    <property type="match status" value="1"/>
</dbReference>
<sequence length="334" mass="36389">MGRSHPVDEKFLYTLGEVRRVLWHPDSFSHILILLSDNTIRLYNIGLKSGAKLVKIFTIGPKPSWLLAGKGILESLGDTAVDFTPVPCTNELLVLRGNGDVYMITCDIECKSPLPPKLHGPLTMYPPADDNYGEDSCCIITIGGTSGEPPLIVIATSSALLYHCLLLPDTPCDDDQYKSGKKDGPGYSLYVVEAVELNTSLGPEEVQLKHSYPVHLYPCMGNSGSYVCMHAAGVHSVMLLIVQQLKAYTFADDSLRYLARIVTKLLILSNAFVLSLLYGFVPVNFSLSTSSIDEIETSVNHALSSVRSALRGVCTADAASCVRGLALRARHFRL</sequence>
<organism evidence="8 9">
    <name type="scientific">Eumeta variegata</name>
    <name type="common">Bagworm moth</name>
    <name type="synonym">Eumeta japonica</name>
    <dbReference type="NCBI Taxonomy" id="151549"/>
    <lineage>
        <taxon>Eukaryota</taxon>
        <taxon>Metazoa</taxon>
        <taxon>Ecdysozoa</taxon>
        <taxon>Arthropoda</taxon>
        <taxon>Hexapoda</taxon>
        <taxon>Insecta</taxon>
        <taxon>Pterygota</taxon>
        <taxon>Neoptera</taxon>
        <taxon>Endopterygota</taxon>
        <taxon>Lepidoptera</taxon>
        <taxon>Glossata</taxon>
        <taxon>Ditrysia</taxon>
        <taxon>Tineoidea</taxon>
        <taxon>Psychidae</taxon>
        <taxon>Oiketicinae</taxon>
        <taxon>Eumeta</taxon>
    </lineage>
</organism>
<dbReference type="STRING" id="151549.A0A4C1XR50"/>
<reference evidence="8 9" key="1">
    <citation type="journal article" date="2019" name="Commun. Biol.">
        <title>The bagworm genome reveals a unique fibroin gene that provides high tensile strength.</title>
        <authorList>
            <person name="Kono N."/>
            <person name="Nakamura H."/>
            <person name="Ohtoshi R."/>
            <person name="Tomita M."/>
            <person name="Numata K."/>
            <person name="Arakawa K."/>
        </authorList>
    </citation>
    <scope>NUCLEOTIDE SEQUENCE [LARGE SCALE GENOMIC DNA]</scope>
</reference>
<evidence type="ECO:0000256" key="2">
    <source>
        <dbReference type="ARBA" id="ARBA00022448"/>
    </source>
</evidence>
<keyword evidence="7" id="KW-0539">Nucleus</keyword>
<evidence type="ECO:0000313" key="8">
    <source>
        <dbReference type="EMBL" id="GBP65988.1"/>
    </source>
</evidence>
<protein>
    <submittedName>
        <fullName evidence="8">Nuclear pore complex protein Nup88</fullName>
    </submittedName>
</protein>
<dbReference type="GO" id="GO:0000055">
    <property type="term" value="P:ribosomal large subunit export from nucleus"/>
    <property type="evidence" value="ECO:0007669"/>
    <property type="project" value="InterPro"/>
</dbReference>
<evidence type="ECO:0000256" key="7">
    <source>
        <dbReference type="ARBA" id="ARBA00023242"/>
    </source>
</evidence>
<keyword evidence="2" id="KW-0813">Transport</keyword>
<dbReference type="GO" id="GO:0000056">
    <property type="term" value="P:ribosomal small subunit export from nucleus"/>
    <property type="evidence" value="ECO:0007669"/>
    <property type="project" value="InterPro"/>
</dbReference>
<dbReference type="Proteomes" id="UP000299102">
    <property type="component" value="Unassembled WGS sequence"/>
</dbReference>
<keyword evidence="5" id="KW-0811">Translocation</keyword>
<proteinExistence type="predicted"/>
<evidence type="ECO:0000256" key="3">
    <source>
        <dbReference type="ARBA" id="ARBA00022816"/>
    </source>
</evidence>
<dbReference type="GO" id="GO:0017056">
    <property type="term" value="F:structural constituent of nuclear pore"/>
    <property type="evidence" value="ECO:0007669"/>
    <property type="project" value="InterPro"/>
</dbReference>
<evidence type="ECO:0000256" key="5">
    <source>
        <dbReference type="ARBA" id="ARBA00023010"/>
    </source>
</evidence>
<keyword evidence="9" id="KW-1185">Reference proteome</keyword>
<dbReference type="OrthoDB" id="341482at2759"/>
<dbReference type="PANTHER" id="PTHR13257">
    <property type="entry name" value="NUCLEOPORIN NUP84-RELATED"/>
    <property type="match status" value="1"/>
</dbReference>
<dbReference type="GO" id="GO:0006406">
    <property type="term" value="P:mRNA export from nucleus"/>
    <property type="evidence" value="ECO:0007669"/>
    <property type="project" value="TreeGrafter"/>
</dbReference>
<dbReference type="GO" id="GO:0006606">
    <property type="term" value="P:protein import into nucleus"/>
    <property type="evidence" value="ECO:0007669"/>
    <property type="project" value="TreeGrafter"/>
</dbReference>
<evidence type="ECO:0000256" key="1">
    <source>
        <dbReference type="ARBA" id="ARBA00004567"/>
    </source>
</evidence>
<dbReference type="AlphaFoldDB" id="A0A4C1XR50"/>
<evidence type="ECO:0000313" key="9">
    <source>
        <dbReference type="Proteomes" id="UP000299102"/>
    </source>
</evidence>
<dbReference type="EMBL" id="BGZK01000944">
    <property type="protein sequence ID" value="GBP65988.1"/>
    <property type="molecule type" value="Genomic_DNA"/>
</dbReference>
<keyword evidence="6" id="KW-0906">Nuclear pore complex</keyword>
<keyword evidence="4" id="KW-0653">Protein transport</keyword>
<gene>
    <name evidence="8" type="primary">mbo</name>
    <name evidence="8" type="ORF">EVAR_45909_1</name>
</gene>
<comment type="caution">
    <text evidence="8">The sequence shown here is derived from an EMBL/GenBank/DDBJ whole genome shotgun (WGS) entry which is preliminary data.</text>
</comment>
<comment type="subcellular location">
    <subcellularLocation>
        <location evidence="1">Nucleus</location>
        <location evidence="1">Nuclear pore complex</location>
    </subcellularLocation>
</comment>
<dbReference type="PANTHER" id="PTHR13257:SF0">
    <property type="entry name" value="NUCLEAR PORE COMPLEX PROTEIN NUP88"/>
    <property type="match status" value="1"/>
</dbReference>
<evidence type="ECO:0000256" key="4">
    <source>
        <dbReference type="ARBA" id="ARBA00022927"/>
    </source>
</evidence>
<name>A0A4C1XR50_EUMVA</name>
<dbReference type="GO" id="GO:0005643">
    <property type="term" value="C:nuclear pore"/>
    <property type="evidence" value="ECO:0007669"/>
    <property type="project" value="UniProtKB-SubCell"/>
</dbReference>
<evidence type="ECO:0000256" key="6">
    <source>
        <dbReference type="ARBA" id="ARBA00023132"/>
    </source>
</evidence>
<accession>A0A4C1XR50</accession>
<dbReference type="InterPro" id="IPR019321">
    <property type="entry name" value="Nucleoporin_Nup88"/>
</dbReference>
<dbReference type="InterPro" id="IPR037700">
    <property type="entry name" value="NUP88/NUP82"/>
</dbReference>
<keyword evidence="3" id="KW-0509">mRNA transport</keyword>